<dbReference type="Pfam" id="PF01850">
    <property type="entry name" value="PIN"/>
    <property type="match status" value="1"/>
</dbReference>
<sequence>MFVDTSAIVAILGAEPEATVLADTIEAADHAISAGHVVLEASMRLSTLLGLTPTLADALVTRLLREARIEVVPITEDIAHLAVAAFERYGKGRHEARLNFGDCLSYACADAHAAALLFKGDDFAATDVRRAAPSPRPSP</sequence>
<comment type="function">
    <text evidence="8">Toxic component of a toxin-antitoxin (TA) system. An RNase.</text>
</comment>
<dbReference type="PANTHER" id="PTHR33653">
    <property type="entry name" value="RIBONUCLEASE VAPC2"/>
    <property type="match status" value="1"/>
</dbReference>
<keyword evidence="2 8" id="KW-1277">Toxin-antitoxin system</keyword>
<dbReference type="InterPro" id="IPR050556">
    <property type="entry name" value="Type_II_TA_system_RNase"/>
</dbReference>
<feature type="binding site" evidence="8">
    <location>
        <position position="102"/>
    </location>
    <ligand>
        <name>Mg(2+)</name>
        <dbReference type="ChEBI" id="CHEBI:18420"/>
    </ligand>
</feature>
<comment type="cofactor">
    <cofactor evidence="1 8">
        <name>Mg(2+)</name>
        <dbReference type="ChEBI" id="CHEBI:18420"/>
    </cofactor>
</comment>
<evidence type="ECO:0000256" key="5">
    <source>
        <dbReference type="ARBA" id="ARBA00022801"/>
    </source>
</evidence>
<evidence type="ECO:0000256" key="7">
    <source>
        <dbReference type="ARBA" id="ARBA00038093"/>
    </source>
</evidence>
<evidence type="ECO:0000256" key="1">
    <source>
        <dbReference type="ARBA" id="ARBA00001946"/>
    </source>
</evidence>
<dbReference type="Proteomes" id="UP000438991">
    <property type="component" value="Unassembled WGS sequence"/>
</dbReference>
<evidence type="ECO:0000313" key="11">
    <source>
        <dbReference type="Proteomes" id="UP000438991"/>
    </source>
</evidence>
<dbReference type="InterPro" id="IPR002716">
    <property type="entry name" value="PIN_dom"/>
</dbReference>
<comment type="similarity">
    <text evidence="7 8">Belongs to the PINc/VapC protein family.</text>
</comment>
<evidence type="ECO:0000256" key="2">
    <source>
        <dbReference type="ARBA" id="ARBA00022649"/>
    </source>
</evidence>
<evidence type="ECO:0000313" key="10">
    <source>
        <dbReference type="EMBL" id="MTW17943.1"/>
    </source>
</evidence>
<reference evidence="10 11" key="1">
    <citation type="submission" date="2019-11" db="EMBL/GenBank/DDBJ databases">
        <title>Whole-genome sequence of Rhodoplanes serenus DSM 18633, type strain.</title>
        <authorList>
            <person name="Kyndt J.A."/>
            <person name="Meyer T.E."/>
        </authorList>
    </citation>
    <scope>NUCLEOTIDE SEQUENCE [LARGE SCALE GENOMIC DNA]</scope>
    <source>
        <strain evidence="10 11">DSM 18633</strain>
    </source>
</reference>
<dbReference type="GO" id="GO:0004540">
    <property type="term" value="F:RNA nuclease activity"/>
    <property type="evidence" value="ECO:0007669"/>
    <property type="project" value="InterPro"/>
</dbReference>
<evidence type="ECO:0000256" key="8">
    <source>
        <dbReference type="HAMAP-Rule" id="MF_00265"/>
    </source>
</evidence>
<dbReference type="CDD" id="cd09871">
    <property type="entry name" value="PIN_MtVapC28-VapC30-like"/>
    <property type="match status" value="1"/>
</dbReference>
<keyword evidence="8" id="KW-0800">Toxin</keyword>
<gene>
    <name evidence="8" type="primary">vapC</name>
    <name evidence="10" type="ORF">GJ689_17180</name>
</gene>
<protein>
    <recommendedName>
        <fullName evidence="8">Ribonuclease VapC</fullName>
        <shortName evidence="8">RNase VapC</shortName>
        <ecNumber evidence="8">3.1.-.-</ecNumber>
    </recommendedName>
    <alternativeName>
        <fullName evidence="8">Toxin VapC</fullName>
    </alternativeName>
</protein>
<dbReference type="GO" id="GO:0016787">
    <property type="term" value="F:hydrolase activity"/>
    <property type="evidence" value="ECO:0007669"/>
    <property type="project" value="UniProtKB-KW"/>
</dbReference>
<keyword evidence="6 8" id="KW-0460">Magnesium</keyword>
<evidence type="ECO:0000256" key="4">
    <source>
        <dbReference type="ARBA" id="ARBA00022723"/>
    </source>
</evidence>
<dbReference type="EMBL" id="WNKV01000013">
    <property type="protein sequence ID" value="MTW17943.1"/>
    <property type="molecule type" value="Genomic_DNA"/>
</dbReference>
<evidence type="ECO:0000259" key="9">
    <source>
        <dbReference type="Pfam" id="PF01850"/>
    </source>
</evidence>
<dbReference type="GO" id="GO:0090729">
    <property type="term" value="F:toxin activity"/>
    <property type="evidence" value="ECO:0007669"/>
    <property type="project" value="UniProtKB-KW"/>
</dbReference>
<accession>A0A9X5AUI5</accession>
<evidence type="ECO:0000256" key="6">
    <source>
        <dbReference type="ARBA" id="ARBA00022842"/>
    </source>
</evidence>
<proteinExistence type="inferred from homology"/>
<comment type="caution">
    <text evidence="10">The sequence shown here is derived from an EMBL/GenBank/DDBJ whole genome shotgun (WGS) entry which is preliminary data.</text>
</comment>
<dbReference type="SUPFAM" id="SSF88723">
    <property type="entry name" value="PIN domain-like"/>
    <property type="match status" value="1"/>
</dbReference>
<dbReference type="InterPro" id="IPR029060">
    <property type="entry name" value="PIN-like_dom_sf"/>
</dbReference>
<organism evidence="10 11">
    <name type="scientific">Rhodoplanes serenus</name>
    <dbReference type="NCBI Taxonomy" id="200615"/>
    <lineage>
        <taxon>Bacteria</taxon>
        <taxon>Pseudomonadati</taxon>
        <taxon>Pseudomonadota</taxon>
        <taxon>Alphaproteobacteria</taxon>
        <taxon>Hyphomicrobiales</taxon>
        <taxon>Nitrobacteraceae</taxon>
        <taxon>Rhodoplanes</taxon>
    </lineage>
</organism>
<feature type="binding site" evidence="8">
    <location>
        <position position="4"/>
    </location>
    <ligand>
        <name>Mg(2+)</name>
        <dbReference type="ChEBI" id="CHEBI:18420"/>
    </ligand>
</feature>
<dbReference type="PANTHER" id="PTHR33653:SF1">
    <property type="entry name" value="RIBONUCLEASE VAPC2"/>
    <property type="match status" value="1"/>
</dbReference>
<dbReference type="AlphaFoldDB" id="A0A9X5AUI5"/>
<feature type="domain" description="PIN" evidence="9">
    <location>
        <begin position="1"/>
        <end position="127"/>
    </location>
</feature>
<dbReference type="GO" id="GO:0000287">
    <property type="term" value="F:magnesium ion binding"/>
    <property type="evidence" value="ECO:0007669"/>
    <property type="project" value="UniProtKB-UniRule"/>
</dbReference>
<dbReference type="HAMAP" id="MF_00265">
    <property type="entry name" value="VapC_Nob1"/>
    <property type="match status" value="1"/>
</dbReference>
<dbReference type="Gene3D" id="3.40.50.1010">
    <property type="entry name" value="5'-nuclease"/>
    <property type="match status" value="1"/>
</dbReference>
<dbReference type="InterPro" id="IPR022907">
    <property type="entry name" value="VapC_family"/>
</dbReference>
<name>A0A9X5AUI5_9BRAD</name>
<dbReference type="EC" id="3.1.-.-" evidence="8"/>
<keyword evidence="5 8" id="KW-0378">Hydrolase</keyword>
<keyword evidence="3 8" id="KW-0540">Nuclease</keyword>
<keyword evidence="4 8" id="KW-0479">Metal-binding</keyword>
<evidence type="ECO:0000256" key="3">
    <source>
        <dbReference type="ARBA" id="ARBA00022722"/>
    </source>
</evidence>